<evidence type="ECO:0000313" key="2">
    <source>
        <dbReference type="EMBL" id="SVA03934.1"/>
    </source>
</evidence>
<dbReference type="InterPro" id="IPR052739">
    <property type="entry name" value="FAAH2"/>
</dbReference>
<gene>
    <name evidence="2" type="ORF">METZ01_LOCUS56788</name>
</gene>
<dbReference type="InterPro" id="IPR036928">
    <property type="entry name" value="AS_sf"/>
</dbReference>
<reference evidence="2" key="1">
    <citation type="submission" date="2018-05" db="EMBL/GenBank/DDBJ databases">
        <authorList>
            <person name="Lanie J.A."/>
            <person name="Ng W.-L."/>
            <person name="Kazmierczak K.M."/>
            <person name="Andrzejewski T.M."/>
            <person name="Davidsen T.M."/>
            <person name="Wayne K.J."/>
            <person name="Tettelin H."/>
            <person name="Glass J.I."/>
            <person name="Rusch D."/>
            <person name="Podicherti R."/>
            <person name="Tsui H.-C.T."/>
            <person name="Winkler M.E."/>
        </authorList>
    </citation>
    <scope>NUCLEOTIDE SEQUENCE</scope>
</reference>
<sequence length="483" mass="52606">MIFKSAHELVDLIKKKELSSVELLETLLKRVEQVNPDLNAVVTLDADRAMDKAKKADEALSKGEDLGPLHGMPMTIKDAYSVEGVVSTGGNPAWKDYVPEKNAEAVQHLVDAGAIIFGKTNVPLNSADIQSYNEIYGVTNNPWDLDRTPGGSSGGSAASLASGMSPLELGSDIGGSIRTPAHFCGLYGHKPSYNIVSEVGHLPPPPGHISVGNGLSVAGPLARSPEDIEIALDILASPQEQDSIAWSFKLPKARSNKIEDLKIAVWPEEEYAEVDSETSSLISATVEDLKSAGAKIENATPPFSFRDSDDVYSKLLNPLMIAGAPQKTLNQIDEIAKTIEDDDMSSMAKTARGASSLTRDWIVVNAKRQFMRQQWRAFFENYDVILCPVCVLPALKHDHRPFHERSLMINGKEREYWDTTLWAGPAVMANLPSTSTPIGLTESGLPVGLQVTGPYLEDKTCIEVSKMIRDVRGDFRIPPNYQV</sequence>
<dbReference type="PANTHER" id="PTHR43372:SF4">
    <property type="entry name" value="FATTY-ACID AMIDE HYDROLASE 2"/>
    <property type="match status" value="1"/>
</dbReference>
<dbReference type="InterPro" id="IPR023631">
    <property type="entry name" value="Amidase_dom"/>
</dbReference>
<dbReference type="Gene3D" id="3.90.1300.10">
    <property type="entry name" value="Amidase signature (AS) domain"/>
    <property type="match status" value="1"/>
</dbReference>
<accession>A0A381SKH2</accession>
<name>A0A381SKH2_9ZZZZ</name>
<proteinExistence type="predicted"/>
<dbReference type="Pfam" id="PF01425">
    <property type="entry name" value="Amidase"/>
    <property type="match status" value="1"/>
</dbReference>
<dbReference type="PANTHER" id="PTHR43372">
    <property type="entry name" value="FATTY-ACID AMIDE HYDROLASE"/>
    <property type="match status" value="1"/>
</dbReference>
<dbReference type="EMBL" id="UINC01003168">
    <property type="protein sequence ID" value="SVA03934.1"/>
    <property type="molecule type" value="Genomic_DNA"/>
</dbReference>
<dbReference type="GO" id="GO:0012505">
    <property type="term" value="C:endomembrane system"/>
    <property type="evidence" value="ECO:0007669"/>
    <property type="project" value="TreeGrafter"/>
</dbReference>
<dbReference type="SUPFAM" id="SSF75304">
    <property type="entry name" value="Amidase signature (AS) enzymes"/>
    <property type="match status" value="1"/>
</dbReference>
<feature type="domain" description="Amidase" evidence="1">
    <location>
        <begin position="22"/>
        <end position="461"/>
    </location>
</feature>
<evidence type="ECO:0000259" key="1">
    <source>
        <dbReference type="Pfam" id="PF01425"/>
    </source>
</evidence>
<organism evidence="2">
    <name type="scientific">marine metagenome</name>
    <dbReference type="NCBI Taxonomy" id="408172"/>
    <lineage>
        <taxon>unclassified sequences</taxon>
        <taxon>metagenomes</taxon>
        <taxon>ecological metagenomes</taxon>
    </lineage>
</organism>
<dbReference type="NCBIfam" id="NF004816">
    <property type="entry name" value="PRK06170.1"/>
    <property type="match status" value="1"/>
</dbReference>
<dbReference type="AlphaFoldDB" id="A0A381SKH2"/>
<protein>
    <recommendedName>
        <fullName evidence="1">Amidase domain-containing protein</fullName>
    </recommendedName>
</protein>